<keyword evidence="3" id="KW-0547">Nucleotide-binding</keyword>
<dbReference type="SMART" id="SM00490">
    <property type="entry name" value="HELICc"/>
    <property type="match status" value="1"/>
</dbReference>
<evidence type="ECO:0000313" key="3">
    <source>
        <dbReference type="EMBL" id="PFG34512.1"/>
    </source>
</evidence>
<dbReference type="AlphaFoldDB" id="A0A2A9E8F4"/>
<dbReference type="EMBL" id="PDJG01000001">
    <property type="protein sequence ID" value="PFG34512.1"/>
    <property type="molecule type" value="Genomic_DNA"/>
</dbReference>
<keyword evidence="4" id="KW-1185">Reference proteome</keyword>
<dbReference type="SUPFAM" id="SSF52540">
    <property type="entry name" value="P-loop containing nucleoside triphosphate hydrolases"/>
    <property type="match status" value="1"/>
</dbReference>
<dbReference type="Proteomes" id="UP000225548">
    <property type="component" value="Unassembled WGS sequence"/>
</dbReference>
<keyword evidence="3" id="KW-0347">Helicase</keyword>
<evidence type="ECO:0000313" key="4">
    <source>
        <dbReference type="Proteomes" id="UP000225548"/>
    </source>
</evidence>
<name>A0A2A9E8F4_9MICO</name>
<keyword evidence="3" id="KW-0067">ATP-binding</keyword>
<comment type="caution">
    <text evidence="3">The sequence shown here is derived from an EMBL/GenBank/DDBJ whole genome shotgun (WGS) entry which is preliminary data.</text>
</comment>
<keyword evidence="3" id="KW-0378">Hydrolase</keyword>
<sequence length="1061" mass="116299">MNDLSPWYEARDAMVRALARDLMGSSEDVRLDEPPLDRFVVGILHPPSEDPVEDVTDRPDIETGTQADSEYDPGVSLSHMRRPSSMGLTFAVDPVVTSQITVSVRADRYVPQIDGQLADETLEGPTDGDAEDDARVVERVVSKRPKIWSIVEGLTFEITVPTTARQREPIPIVEGLDLRIVVRPPVDGTAAITIALVNTFRRETPNGSDEFCWFRPVIAVETVEGTFSERPSGARSARGTDEASSELLYREAVSIAAGHGCAATWDTVPTRRLETTFLPSQDVLVSRAERKELSGRFGMSTLAGTDDRGVLIALAEEYEKWISDQEGLLGDLAEGVRGTAEDHLVAARAAAERIRGGIAVLDRDPQAAQAFRVMNEVMQEQRARQEMIRSQAPEPSDVEQQWRPFQIAFVLLNLDGLADPQSDEREIADLLWFPTGGGKTEAYLGLIAFTLVLRRLRGATGDGGGVGVIMRYTLRLLTLQQFERAAGLVCALESWRRRHLPSAAPVTVGLWVGQSATPNTHDQARTALRALENQQSPGASGNPQQLLRCPWCGARLPVSAYSVERRPERLVVRCPEATCEFREGLPVLLVDADVYEQRPSLLIGTVDKFAMMAWREEARRLFGADGAVTPPDLIVQDELHLISGPLGTLVGLYETAVDAASTGVARPKVVASTATIRRAEGQVKAVFDRASRQFPPPGIDPGDSFFAVQAPAEELPSRQYVGVMAPGTSHATLLVRTYAALLQAGKDLDAPDEVKDAYWTLLGYFNSLRVLGAAFMQTIDDVPARLPVIARRFGSQVREIKEPKELTSRVPSDEVPRRLEELATALGGEDCQDVMLATNMISVGVDVDRLGLMVVMGQPQTTSEYIQATSRVGRRHPGLVVTLYNSARTRDLSHYETFLPYHRALYRQVEATGATPFAPRAVDRGLHGVLVSLVRLLVPRAAGANAVASVAGDAGIETVREIIHRRVVAVAPRETERVLEAFDALVEYWRDAVDDNRVDHYVAWRAPAGALVVPAGSRVDGHESPLDQFPVSEPPWPTLTSLRNVDATSSLFQVRRKNRVR</sequence>
<accession>A0A2A9E8F4</accession>
<proteinExistence type="predicted"/>
<dbReference type="Pfam" id="PF00271">
    <property type="entry name" value="Helicase_C"/>
    <property type="match status" value="1"/>
</dbReference>
<evidence type="ECO:0000256" key="1">
    <source>
        <dbReference type="SAM" id="MobiDB-lite"/>
    </source>
</evidence>
<dbReference type="CDD" id="cd18785">
    <property type="entry name" value="SF2_C"/>
    <property type="match status" value="1"/>
</dbReference>
<gene>
    <name evidence="3" type="ORF">ATL42_2425</name>
</gene>
<dbReference type="OrthoDB" id="713315at2"/>
<feature type="domain" description="Helicase C-terminal" evidence="2">
    <location>
        <begin position="753"/>
        <end position="923"/>
    </location>
</feature>
<dbReference type="InterPro" id="IPR001650">
    <property type="entry name" value="Helicase_C-like"/>
</dbReference>
<dbReference type="PROSITE" id="PS51194">
    <property type="entry name" value="HELICASE_CTER"/>
    <property type="match status" value="1"/>
</dbReference>
<feature type="region of interest" description="Disordered" evidence="1">
    <location>
        <begin position="45"/>
        <end position="73"/>
    </location>
</feature>
<dbReference type="Gene3D" id="3.40.50.300">
    <property type="entry name" value="P-loop containing nucleotide triphosphate hydrolases"/>
    <property type="match status" value="1"/>
</dbReference>
<dbReference type="InterPro" id="IPR027417">
    <property type="entry name" value="P-loop_NTPase"/>
</dbReference>
<protein>
    <submittedName>
        <fullName evidence="3">Helicase-like protein</fullName>
    </submittedName>
</protein>
<dbReference type="GO" id="GO:0004386">
    <property type="term" value="F:helicase activity"/>
    <property type="evidence" value="ECO:0007669"/>
    <property type="project" value="UniProtKB-KW"/>
</dbReference>
<evidence type="ECO:0000259" key="2">
    <source>
        <dbReference type="PROSITE" id="PS51194"/>
    </source>
</evidence>
<organism evidence="3 4">
    <name type="scientific">Sanguibacter antarcticus</name>
    <dbReference type="NCBI Taxonomy" id="372484"/>
    <lineage>
        <taxon>Bacteria</taxon>
        <taxon>Bacillati</taxon>
        <taxon>Actinomycetota</taxon>
        <taxon>Actinomycetes</taxon>
        <taxon>Micrococcales</taxon>
        <taxon>Sanguibacteraceae</taxon>
        <taxon>Sanguibacter</taxon>
    </lineage>
</organism>
<reference evidence="3 4" key="1">
    <citation type="submission" date="2017-10" db="EMBL/GenBank/DDBJ databases">
        <title>Sequencing the genomes of 1000 actinobacteria strains.</title>
        <authorList>
            <person name="Klenk H.-P."/>
        </authorList>
    </citation>
    <scope>NUCLEOTIDE SEQUENCE [LARGE SCALE GENOMIC DNA]</scope>
    <source>
        <strain evidence="3 4">DSM 18966</strain>
    </source>
</reference>